<evidence type="ECO:0000256" key="3">
    <source>
        <dbReference type="ARBA" id="ARBA00023082"/>
    </source>
</evidence>
<keyword evidence="2" id="KW-0805">Transcription regulation</keyword>
<comment type="similarity">
    <text evidence="1">Belongs to the sigma-70 factor family. ECF subfamily.</text>
</comment>
<dbReference type="PANTHER" id="PTHR43133">
    <property type="entry name" value="RNA POLYMERASE ECF-TYPE SIGMA FACTO"/>
    <property type="match status" value="1"/>
</dbReference>
<dbReference type="InterPro" id="IPR014284">
    <property type="entry name" value="RNA_pol_sigma-70_dom"/>
</dbReference>
<dbReference type="RefSeq" id="WP_206903208.1">
    <property type="nucleotide sequence ID" value="NZ_JAFLVT010000008.1"/>
</dbReference>
<keyword evidence="4" id="KW-0238">DNA-binding</keyword>
<dbReference type="InterPro" id="IPR013324">
    <property type="entry name" value="RNA_pol_sigma_r3/r4-like"/>
</dbReference>
<keyword evidence="3" id="KW-0731">Sigma factor</keyword>
<dbReference type="EMBL" id="JAFLVT010000008">
    <property type="protein sequence ID" value="MBO0449006.1"/>
    <property type="molecule type" value="Genomic_DNA"/>
</dbReference>
<proteinExistence type="inferred from homology"/>
<dbReference type="NCBIfam" id="TIGR02937">
    <property type="entry name" value="sigma70-ECF"/>
    <property type="match status" value="1"/>
</dbReference>
<comment type="caution">
    <text evidence="8">The sequence shown here is derived from an EMBL/GenBank/DDBJ whole genome shotgun (WGS) entry which is preliminary data.</text>
</comment>
<evidence type="ECO:0000259" key="7">
    <source>
        <dbReference type="Pfam" id="PF08281"/>
    </source>
</evidence>
<organism evidence="8 9">
    <name type="scientific">Candidatus Enterococcus myersii</name>
    <dbReference type="NCBI Taxonomy" id="2815322"/>
    <lineage>
        <taxon>Bacteria</taxon>
        <taxon>Bacillati</taxon>
        <taxon>Bacillota</taxon>
        <taxon>Bacilli</taxon>
        <taxon>Lactobacillales</taxon>
        <taxon>Enterococcaceae</taxon>
        <taxon>Enterococcus</taxon>
    </lineage>
</organism>
<evidence type="ECO:0000256" key="2">
    <source>
        <dbReference type="ARBA" id="ARBA00023015"/>
    </source>
</evidence>
<evidence type="ECO:0000313" key="8">
    <source>
        <dbReference type="EMBL" id="MBO0449006.1"/>
    </source>
</evidence>
<dbReference type="PANTHER" id="PTHR43133:SF8">
    <property type="entry name" value="RNA POLYMERASE SIGMA FACTOR HI_1459-RELATED"/>
    <property type="match status" value="1"/>
</dbReference>
<dbReference type="InterPro" id="IPR039425">
    <property type="entry name" value="RNA_pol_sigma-70-like"/>
</dbReference>
<feature type="domain" description="RNA polymerase sigma factor 70 region 4 type 2" evidence="7">
    <location>
        <begin position="121"/>
        <end position="173"/>
    </location>
</feature>
<dbReference type="Proteomes" id="UP000664256">
    <property type="component" value="Unassembled WGS sequence"/>
</dbReference>
<dbReference type="Pfam" id="PF08281">
    <property type="entry name" value="Sigma70_r4_2"/>
    <property type="match status" value="1"/>
</dbReference>
<evidence type="ECO:0000259" key="6">
    <source>
        <dbReference type="Pfam" id="PF04542"/>
    </source>
</evidence>
<keyword evidence="5" id="KW-0804">Transcription</keyword>
<dbReference type="Pfam" id="PF04542">
    <property type="entry name" value="Sigma70_r2"/>
    <property type="match status" value="1"/>
</dbReference>
<accession>A0ABS3H6C0</accession>
<dbReference type="Gene3D" id="1.10.10.10">
    <property type="entry name" value="Winged helix-like DNA-binding domain superfamily/Winged helix DNA-binding domain"/>
    <property type="match status" value="1"/>
</dbReference>
<dbReference type="InterPro" id="IPR007627">
    <property type="entry name" value="RNA_pol_sigma70_r2"/>
</dbReference>
<keyword evidence="9" id="KW-1185">Reference proteome</keyword>
<protein>
    <submittedName>
        <fullName evidence="8">Sigma-70 family RNA polymerase sigma factor</fullName>
    </submittedName>
</protein>
<sequence>MEEIENTLFYRRVKKRDEAAFNTLITAYSKLLWAVASRSGAANGMDLEEVVSDVFLRLWEQPEKFDEKKGSLKTYLCIMTESMTKNKLQQARRRQHETLANIEENTDELVSSELEEKAAWQEIYSLIMTFDEPTRQILLWRIFYELTPHEIAKKSGLPAKEVDNRLYRGRKKLRSLVERNSFFREVENT</sequence>
<evidence type="ECO:0000256" key="5">
    <source>
        <dbReference type="ARBA" id="ARBA00023163"/>
    </source>
</evidence>
<dbReference type="InterPro" id="IPR036388">
    <property type="entry name" value="WH-like_DNA-bd_sf"/>
</dbReference>
<dbReference type="SUPFAM" id="SSF88659">
    <property type="entry name" value="Sigma3 and sigma4 domains of RNA polymerase sigma factors"/>
    <property type="match status" value="1"/>
</dbReference>
<dbReference type="InterPro" id="IPR013325">
    <property type="entry name" value="RNA_pol_sigma_r2"/>
</dbReference>
<evidence type="ECO:0000256" key="4">
    <source>
        <dbReference type="ARBA" id="ARBA00023125"/>
    </source>
</evidence>
<evidence type="ECO:0000256" key="1">
    <source>
        <dbReference type="ARBA" id="ARBA00010641"/>
    </source>
</evidence>
<dbReference type="Gene3D" id="1.10.1740.10">
    <property type="match status" value="1"/>
</dbReference>
<reference evidence="8 9" key="1">
    <citation type="submission" date="2021-03" db="EMBL/GenBank/DDBJ databases">
        <title>Enterococcal diversity collection.</title>
        <authorList>
            <person name="Gilmore M.S."/>
            <person name="Schwartzman J."/>
            <person name="Van Tyne D."/>
            <person name="Martin M."/>
            <person name="Earl A.M."/>
            <person name="Manson A.L."/>
            <person name="Straub T."/>
            <person name="Salamzade R."/>
            <person name="Saavedra J."/>
            <person name="Lebreton F."/>
            <person name="Prichula J."/>
            <person name="Schaufler K."/>
            <person name="Gaca A."/>
            <person name="Sgardioli B."/>
            <person name="Wagenaar J."/>
            <person name="Strong T."/>
        </authorList>
    </citation>
    <scope>NUCLEOTIDE SEQUENCE [LARGE SCALE GENOMIC DNA]</scope>
    <source>
        <strain evidence="8 9">MJM12</strain>
    </source>
</reference>
<evidence type="ECO:0000313" key="9">
    <source>
        <dbReference type="Proteomes" id="UP000664256"/>
    </source>
</evidence>
<dbReference type="InterPro" id="IPR013249">
    <property type="entry name" value="RNA_pol_sigma70_r4_t2"/>
</dbReference>
<dbReference type="SUPFAM" id="SSF88946">
    <property type="entry name" value="Sigma2 domain of RNA polymerase sigma factors"/>
    <property type="match status" value="1"/>
</dbReference>
<feature type="domain" description="RNA polymerase sigma-70 region 2" evidence="6">
    <location>
        <begin position="24"/>
        <end position="93"/>
    </location>
</feature>
<name>A0ABS3H6C0_9ENTE</name>
<gene>
    <name evidence="8" type="ORF">JZO76_05595</name>
</gene>